<comment type="caution">
    <text evidence="2">The sequence shown here is derived from an EMBL/GenBank/DDBJ whole genome shotgun (WGS) entry which is preliminary data.</text>
</comment>
<reference evidence="2 3" key="1">
    <citation type="submission" date="2020-08" db="EMBL/GenBank/DDBJ databases">
        <title>Genomic Encyclopedia of Type Strains, Phase III (KMG-III): the genomes of soil and plant-associated and newly described type strains.</title>
        <authorList>
            <person name="Whitman W."/>
        </authorList>
    </citation>
    <scope>NUCLEOTIDE SEQUENCE [LARGE SCALE GENOMIC DNA]</scope>
    <source>
        <strain evidence="2 3">CECT 8654</strain>
    </source>
</reference>
<feature type="transmembrane region" description="Helical" evidence="1">
    <location>
        <begin position="36"/>
        <end position="53"/>
    </location>
</feature>
<gene>
    <name evidence="2" type="ORF">FHR99_000670</name>
</gene>
<protein>
    <submittedName>
        <fullName evidence="2">VanZ family protein</fullName>
    </submittedName>
</protein>
<evidence type="ECO:0000256" key="1">
    <source>
        <dbReference type="SAM" id="Phobius"/>
    </source>
</evidence>
<proteinExistence type="predicted"/>
<name>A0A7W4W2Z4_9GAMM</name>
<dbReference type="PANTHER" id="PTHR28008">
    <property type="entry name" value="DOMAIN PROTEIN, PUTATIVE (AFU_ORTHOLOGUE AFUA_3G10980)-RELATED"/>
    <property type="match status" value="1"/>
</dbReference>
<dbReference type="RefSeq" id="WP_183409130.1">
    <property type="nucleotide sequence ID" value="NZ_JACHWY010000001.1"/>
</dbReference>
<dbReference type="AlphaFoldDB" id="A0A7W4W2Z4"/>
<accession>A0A7W4W2Z4</accession>
<dbReference type="PANTHER" id="PTHR28008:SF1">
    <property type="entry name" value="DOMAIN PROTEIN, PUTATIVE (AFU_ORTHOLOGUE AFUA_3G10980)-RELATED"/>
    <property type="match status" value="1"/>
</dbReference>
<keyword evidence="3" id="KW-1185">Reference proteome</keyword>
<dbReference type="EMBL" id="JACHWY010000001">
    <property type="protein sequence ID" value="MBB3046434.1"/>
    <property type="molecule type" value="Genomic_DNA"/>
</dbReference>
<dbReference type="Proteomes" id="UP000537130">
    <property type="component" value="Unassembled WGS sequence"/>
</dbReference>
<dbReference type="NCBIfam" id="NF037970">
    <property type="entry name" value="vanZ_1"/>
    <property type="match status" value="1"/>
</dbReference>
<evidence type="ECO:0000313" key="2">
    <source>
        <dbReference type="EMBL" id="MBB3046434.1"/>
    </source>
</evidence>
<keyword evidence="1" id="KW-0472">Membrane</keyword>
<organism evidence="2 3">
    <name type="scientific">Litorivivens lipolytica</name>
    <dbReference type="NCBI Taxonomy" id="1524264"/>
    <lineage>
        <taxon>Bacteria</taxon>
        <taxon>Pseudomonadati</taxon>
        <taxon>Pseudomonadota</taxon>
        <taxon>Gammaproteobacteria</taxon>
        <taxon>Litorivivens</taxon>
    </lineage>
</organism>
<feature type="transmembrane region" description="Helical" evidence="1">
    <location>
        <begin position="90"/>
        <end position="108"/>
    </location>
</feature>
<keyword evidence="1" id="KW-0812">Transmembrane</keyword>
<evidence type="ECO:0000313" key="3">
    <source>
        <dbReference type="Proteomes" id="UP000537130"/>
    </source>
</evidence>
<feature type="transmembrane region" description="Helical" evidence="1">
    <location>
        <begin position="60"/>
        <end position="78"/>
    </location>
</feature>
<keyword evidence="1" id="KW-1133">Transmembrane helix</keyword>
<sequence>MGLRWLLFGGYAAVLTGASLLPGTDLPVITYNDKVAHFGAYFLFAILARALPLNDRWRKLLLPVLMLYGGLLEVLQGALIPGRHADPLDALANAVGASCGWVLASRYWQRRRHAL</sequence>